<evidence type="ECO:0000313" key="13">
    <source>
        <dbReference type="RefSeq" id="XP_031439523.1"/>
    </source>
</evidence>
<keyword evidence="3" id="KW-0285">Flavoprotein</keyword>
<evidence type="ECO:0000256" key="4">
    <source>
        <dbReference type="ARBA" id="ARBA00022643"/>
    </source>
</evidence>
<gene>
    <name evidence="13" type="primary">LOC105890298</name>
</gene>
<evidence type="ECO:0000256" key="5">
    <source>
        <dbReference type="ARBA" id="ARBA00022827"/>
    </source>
</evidence>
<evidence type="ECO:0000256" key="7">
    <source>
        <dbReference type="ARBA" id="ARBA00023002"/>
    </source>
</evidence>
<dbReference type="GO" id="GO:0010181">
    <property type="term" value="F:FMN binding"/>
    <property type="evidence" value="ECO:0007669"/>
    <property type="project" value="InterPro"/>
</dbReference>
<dbReference type="SUPFAM" id="SSF63380">
    <property type="entry name" value="Riboflavin synthase domain-like"/>
    <property type="match status" value="1"/>
</dbReference>
<dbReference type="Gene3D" id="3.40.50.360">
    <property type="match status" value="1"/>
</dbReference>
<feature type="region of interest" description="Disordered" evidence="10">
    <location>
        <begin position="244"/>
        <end position="264"/>
    </location>
</feature>
<dbReference type="Gene3D" id="1.20.990.10">
    <property type="entry name" value="NADPH-cytochrome p450 Reductase, Chain A, domain 3"/>
    <property type="match status" value="1"/>
</dbReference>
<dbReference type="FunFam" id="3.40.50.360:FF:000059">
    <property type="entry name" value="5-methyltetrahydrofolate-homocysteine methyltransferase reductase"/>
    <property type="match status" value="1"/>
</dbReference>
<dbReference type="InterPro" id="IPR023173">
    <property type="entry name" value="NADPH_Cyt_P450_Rdtase_alpha"/>
</dbReference>
<evidence type="ECO:0000256" key="8">
    <source>
        <dbReference type="ARBA" id="ARBA00039088"/>
    </source>
</evidence>
<evidence type="ECO:0000256" key="10">
    <source>
        <dbReference type="SAM" id="MobiDB-lite"/>
    </source>
</evidence>
<comment type="cofactor">
    <cofactor evidence="1">
        <name>FMN</name>
        <dbReference type="ChEBI" id="CHEBI:58210"/>
    </cofactor>
</comment>
<feature type="domain" description="Flavodoxin-like" evidence="11">
    <location>
        <begin position="46"/>
        <end position="189"/>
    </location>
</feature>
<proteinExistence type="predicted"/>
<evidence type="ECO:0000256" key="6">
    <source>
        <dbReference type="ARBA" id="ARBA00022857"/>
    </source>
</evidence>
<dbReference type="GO" id="GO:0050667">
    <property type="term" value="P:homocysteine metabolic process"/>
    <property type="evidence" value="ECO:0007669"/>
    <property type="project" value="TreeGrafter"/>
</dbReference>
<dbReference type="GeneID" id="105890298"/>
<feature type="compositionally biased region" description="Polar residues" evidence="10">
    <location>
        <begin position="201"/>
        <end position="225"/>
    </location>
</feature>
<comment type="cofactor">
    <cofactor evidence="2">
        <name>FAD</name>
        <dbReference type="ChEBI" id="CHEBI:57692"/>
    </cofactor>
</comment>
<sequence length="485" mass="53299">MNIRGLTHVLYRNTPRNVLQSKIYSPCMLHAFAWTCVMPSEVKSRFLLLYGSQRGQAQSIAEEIADQAAEHGLVADLFCLTNKEKYNLEKETVPVVFVVSTTGDGEPPDTALSFVKTIKEKTLPRNHFARLNYAVLGLGDTNYANFCNCGKTIDGRLQELGAKHFYSTGHADDGVGLEIVVDPWIEGVWEALKKTVAEMATQGQQDTDSGRSLHNTDLSAASQESTGVSGLDVSLGLLKLKDSPAEASELPKSTSEVETRGTQPAPLEASLTQSLLPLSESALNVPALPPPFLRVSLEDAPAQELSGPVLQEHHQEVSISKAVQLTRDDSVKTAIMLELDISGKDIPYHPGDSFDVLCPNNSSEVQRILQRLRLEQQSHHHVQLELKKDTKKKAAQLPGHVPEGCTLLYLLTWCLEIRSVPKKAFLRALVECTEAAPEKRRLQELCSKQGSSDYNRFIRDTSVCLLDLLLAFPSCNPPLSLLVGQ</sequence>
<dbReference type="PANTHER" id="PTHR19384:SF84">
    <property type="entry name" value="METHIONINE SYNTHASE REDUCTASE"/>
    <property type="match status" value="1"/>
</dbReference>
<dbReference type="GO" id="GO:0050660">
    <property type="term" value="F:flavin adenine dinucleotide binding"/>
    <property type="evidence" value="ECO:0007669"/>
    <property type="project" value="TreeGrafter"/>
</dbReference>
<dbReference type="FunFam" id="1.20.990.10:FF:000007">
    <property type="entry name" value="Methionine synthase reductase"/>
    <property type="match status" value="1"/>
</dbReference>
<dbReference type="RefSeq" id="XP_031439523.1">
    <property type="nucleotide sequence ID" value="XM_031583663.2"/>
</dbReference>
<evidence type="ECO:0000256" key="1">
    <source>
        <dbReference type="ARBA" id="ARBA00001917"/>
    </source>
</evidence>
<dbReference type="InterPro" id="IPR003097">
    <property type="entry name" value="CysJ-like_FAD-binding"/>
</dbReference>
<dbReference type="GO" id="GO:0005829">
    <property type="term" value="C:cytosol"/>
    <property type="evidence" value="ECO:0007669"/>
    <property type="project" value="TreeGrafter"/>
</dbReference>
<dbReference type="Pfam" id="PF00258">
    <property type="entry name" value="Flavodoxin_1"/>
    <property type="match status" value="1"/>
</dbReference>
<dbReference type="InterPro" id="IPR017938">
    <property type="entry name" value="Riboflavin_synthase-like_b-brl"/>
</dbReference>
<evidence type="ECO:0000259" key="11">
    <source>
        <dbReference type="PROSITE" id="PS50902"/>
    </source>
</evidence>
<accession>A0A6P8GKK4</accession>
<evidence type="ECO:0000256" key="3">
    <source>
        <dbReference type="ARBA" id="ARBA00022630"/>
    </source>
</evidence>
<dbReference type="InterPro" id="IPR029039">
    <property type="entry name" value="Flavoprotein-like_sf"/>
</dbReference>
<evidence type="ECO:0000256" key="9">
    <source>
        <dbReference type="ARBA" id="ARBA00040659"/>
    </source>
</evidence>
<feature type="compositionally biased region" description="Polar residues" evidence="10">
    <location>
        <begin position="251"/>
        <end position="262"/>
    </location>
</feature>
<dbReference type="SUPFAM" id="SSF52218">
    <property type="entry name" value="Flavoproteins"/>
    <property type="match status" value="1"/>
</dbReference>
<dbReference type="GO" id="GO:0030586">
    <property type="term" value="F:[methionine synthase] reductase (NADPH) activity"/>
    <property type="evidence" value="ECO:0007669"/>
    <property type="project" value="UniProtKB-EC"/>
</dbReference>
<organism evidence="12 13">
    <name type="scientific">Clupea harengus</name>
    <name type="common">Atlantic herring</name>
    <dbReference type="NCBI Taxonomy" id="7950"/>
    <lineage>
        <taxon>Eukaryota</taxon>
        <taxon>Metazoa</taxon>
        <taxon>Chordata</taxon>
        <taxon>Craniata</taxon>
        <taxon>Vertebrata</taxon>
        <taxon>Euteleostomi</taxon>
        <taxon>Actinopterygii</taxon>
        <taxon>Neopterygii</taxon>
        <taxon>Teleostei</taxon>
        <taxon>Clupei</taxon>
        <taxon>Clupeiformes</taxon>
        <taxon>Clupeoidei</taxon>
        <taxon>Clupeidae</taxon>
        <taxon>Clupea</taxon>
    </lineage>
</organism>
<dbReference type="PRINTS" id="PR00369">
    <property type="entry name" value="FLAVODOXIN"/>
</dbReference>
<keyword evidence="6" id="KW-0521">NADP</keyword>
<feature type="region of interest" description="Disordered" evidence="10">
    <location>
        <begin position="200"/>
        <end position="225"/>
    </location>
</feature>
<evidence type="ECO:0000256" key="2">
    <source>
        <dbReference type="ARBA" id="ARBA00001974"/>
    </source>
</evidence>
<keyword evidence="4" id="KW-0288">FMN</keyword>
<evidence type="ECO:0000313" key="12">
    <source>
        <dbReference type="Proteomes" id="UP000515152"/>
    </source>
</evidence>
<dbReference type="PANTHER" id="PTHR19384">
    <property type="entry name" value="NITRIC OXIDE SYNTHASE-RELATED"/>
    <property type="match status" value="1"/>
</dbReference>
<dbReference type="GO" id="GO:0009086">
    <property type="term" value="P:methionine biosynthetic process"/>
    <property type="evidence" value="ECO:0007669"/>
    <property type="project" value="TreeGrafter"/>
</dbReference>
<keyword evidence="5" id="KW-0274">FAD</keyword>
<protein>
    <recommendedName>
        <fullName evidence="9">Methionine synthase reductase</fullName>
        <ecNumber evidence="8">1.16.1.8</ecNumber>
    </recommendedName>
</protein>
<dbReference type="InterPro" id="IPR008254">
    <property type="entry name" value="Flavodoxin/NO_synth"/>
</dbReference>
<dbReference type="EC" id="1.16.1.8" evidence="8"/>
<keyword evidence="12" id="KW-1185">Reference proteome</keyword>
<dbReference type="PROSITE" id="PS50902">
    <property type="entry name" value="FLAVODOXIN_LIKE"/>
    <property type="match status" value="1"/>
</dbReference>
<dbReference type="Pfam" id="PF00667">
    <property type="entry name" value="FAD_binding_1"/>
    <property type="match status" value="1"/>
</dbReference>
<reference evidence="13" key="1">
    <citation type="submission" date="2025-08" db="UniProtKB">
        <authorList>
            <consortium name="RefSeq"/>
        </authorList>
    </citation>
    <scope>IDENTIFICATION</scope>
</reference>
<dbReference type="AlphaFoldDB" id="A0A6P8GKK4"/>
<dbReference type="InterPro" id="IPR001094">
    <property type="entry name" value="Flavdoxin-like"/>
</dbReference>
<keyword evidence="7" id="KW-0560">Oxidoreductase</keyword>
<dbReference type="Proteomes" id="UP000515152">
    <property type="component" value="Chromosome 17"/>
</dbReference>
<name>A0A6P8GKK4_CLUHA</name>